<dbReference type="EMBL" id="CAJPDQ010000047">
    <property type="protein sequence ID" value="CAF9932764.1"/>
    <property type="molecule type" value="Genomic_DNA"/>
</dbReference>
<comment type="caution">
    <text evidence="1">The sequence shown here is derived from an EMBL/GenBank/DDBJ whole genome shotgun (WGS) entry which is preliminary data.</text>
</comment>
<protein>
    <submittedName>
        <fullName evidence="1">Uncharacterized protein</fullName>
    </submittedName>
</protein>
<evidence type="ECO:0000313" key="1">
    <source>
        <dbReference type="EMBL" id="CAF9932764.1"/>
    </source>
</evidence>
<sequence>MAETINDPFLDLEGEFEEVVLPGDTLSPDDQIQEAIGEQSLRKSYWRISFRRVQYGTYNNEPACLIVVDARFHAEDRKRHRFTWAKIAIDFRSNGDSVEIQKIVPDEANGVTVPEYHSSSWSIRTKGTVAIPSTLATVDIWDARHESKKSFRIDRTASMSSSKRGFPRATQAVWTIEEANQEGIPLRIPTMVVLLRCRENATFTAKFTIDAKVGFSLNPMCLPILAAPLKLVEFDGKRQFIRQGEEVDDDFSQLDLSSLTTLNFTGDQ</sequence>
<accession>A0A8H3FXR4</accession>
<dbReference type="Proteomes" id="UP000664169">
    <property type="component" value="Unassembled WGS sequence"/>
</dbReference>
<keyword evidence="2" id="KW-1185">Reference proteome</keyword>
<proteinExistence type="predicted"/>
<gene>
    <name evidence="1" type="ORF">GOMPHAMPRED_006660</name>
</gene>
<reference evidence="1" key="1">
    <citation type="submission" date="2021-03" db="EMBL/GenBank/DDBJ databases">
        <authorList>
            <person name="Tagirdzhanova G."/>
        </authorList>
    </citation>
    <scope>NUCLEOTIDE SEQUENCE</scope>
</reference>
<dbReference type="OrthoDB" id="5030973at2759"/>
<organism evidence="1 2">
    <name type="scientific">Gomphillus americanus</name>
    <dbReference type="NCBI Taxonomy" id="1940652"/>
    <lineage>
        <taxon>Eukaryota</taxon>
        <taxon>Fungi</taxon>
        <taxon>Dikarya</taxon>
        <taxon>Ascomycota</taxon>
        <taxon>Pezizomycotina</taxon>
        <taxon>Lecanoromycetes</taxon>
        <taxon>OSLEUM clade</taxon>
        <taxon>Ostropomycetidae</taxon>
        <taxon>Ostropales</taxon>
        <taxon>Graphidaceae</taxon>
        <taxon>Gomphilloideae</taxon>
        <taxon>Gomphillus</taxon>
    </lineage>
</organism>
<evidence type="ECO:0000313" key="2">
    <source>
        <dbReference type="Proteomes" id="UP000664169"/>
    </source>
</evidence>
<dbReference type="AlphaFoldDB" id="A0A8H3FXR4"/>
<name>A0A8H3FXR4_9LECA</name>